<dbReference type="Gene3D" id="3.30.565.10">
    <property type="entry name" value="Histidine kinase-like ATPase, C-terminal domain"/>
    <property type="match status" value="1"/>
</dbReference>
<dbReference type="InterPro" id="IPR036061">
    <property type="entry name" value="CheW-like_dom_sf"/>
</dbReference>
<evidence type="ECO:0000259" key="12">
    <source>
        <dbReference type="PROSITE" id="PS50894"/>
    </source>
</evidence>
<comment type="caution">
    <text evidence="13">The sequence shown here is derived from an EMBL/GenBank/DDBJ whole genome shotgun (WGS) entry which is preliminary data.</text>
</comment>
<evidence type="ECO:0000313" key="14">
    <source>
        <dbReference type="Proteomes" id="UP000283254"/>
    </source>
</evidence>
<accession>A0A422QFV6</accession>
<feature type="modified residue" description="Phosphohistidine" evidence="9">
    <location>
        <position position="44"/>
    </location>
</feature>
<dbReference type="PROSITE" id="PS50894">
    <property type="entry name" value="HPT"/>
    <property type="match status" value="1"/>
</dbReference>
<dbReference type="SUPFAM" id="SSF55874">
    <property type="entry name" value="ATPase domain of HSP90 chaperone/DNA topoisomerase II/histidine kinase"/>
    <property type="match status" value="1"/>
</dbReference>
<dbReference type="InterPro" id="IPR005467">
    <property type="entry name" value="His_kinase_dom"/>
</dbReference>
<name>A0A422QFV6_9BURK</name>
<keyword evidence="6" id="KW-0418">Kinase</keyword>
<dbReference type="GO" id="GO:0000155">
    <property type="term" value="F:phosphorelay sensor kinase activity"/>
    <property type="evidence" value="ECO:0007669"/>
    <property type="project" value="InterPro"/>
</dbReference>
<dbReference type="OrthoDB" id="9146932at2"/>
<dbReference type="Gene3D" id="1.10.287.560">
    <property type="entry name" value="Histidine kinase CheA-like, homodimeric domain"/>
    <property type="match status" value="1"/>
</dbReference>
<proteinExistence type="predicted"/>
<dbReference type="Pfam" id="PF02518">
    <property type="entry name" value="HATPase_c"/>
    <property type="match status" value="1"/>
</dbReference>
<dbReference type="InterPro" id="IPR004358">
    <property type="entry name" value="Sig_transdc_His_kin-like_C"/>
</dbReference>
<evidence type="ECO:0000313" key="13">
    <source>
        <dbReference type="EMBL" id="RNF28806.1"/>
    </source>
</evidence>
<dbReference type="Pfam" id="PF01627">
    <property type="entry name" value="Hpt"/>
    <property type="match status" value="1"/>
</dbReference>
<dbReference type="InterPro" id="IPR036890">
    <property type="entry name" value="HATPase_C_sf"/>
</dbReference>
<dbReference type="GO" id="GO:0005737">
    <property type="term" value="C:cytoplasm"/>
    <property type="evidence" value="ECO:0007669"/>
    <property type="project" value="InterPro"/>
</dbReference>
<dbReference type="PANTHER" id="PTHR43395">
    <property type="entry name" value="SENSOR HISTIDINE KINASE CHEA"/>
    <property type="match status" value="1"/>
</dbReference>
<dbReference type="InterPro" id="IPR036097">
    <property type="entry name" value="HisK_dim/P_sf"/>
</dbReference>
<dbReference type="RefSeq" id="WP_123071395.1">
    <property type="nucleotide sequence ID" value="NZ_JSAB01000290.1"/>
</dbReference>
<dbReference type="InterPro" id="IPR002545">
    <property type="entry name" value="CheW-lke_dom"/>
</dbReference>
<organism evidence="13 14">
    <name type="scientific">Massilia aurea</name>
    <dbReference type="NCBI Taxonomy" id="373040"/>
    <lineage>
        <taxon>Bacteria</taxon>
        <taxon>Pseudomonadati</taxon>
        <taxon>Pseudomonadota</taxon>
        <taxon>Betaproteobacteria</taxon>
        <taxon>Burkholderiales</taxon>
        <taxon>Oxalobacteraceae</taxon>
        <taxon>Telluria group</taxon>
        <taxon>Massilia</taxon>
    </lineage>
</organism>
<evidence type="ECO:0000256" key="7">
    <source>
        <dbReference type="ARBA" id="ARBA00023012"/>
    </source>
</evidence>
<dbReference type="SUPFAM" id="SSF47384">
    <property type="entry name" value="Homodimeric domain of signal transducing histidine kinase"/>
    <property type="match status" value="1"/>
</dbReference>
<dbReference type="InterPro" id="IPR037006">
    <property type="entry name" value="CheA-like_homodim_sf"/>
</dbReference>
<evidence type="ECO:0000259" key="11">
    <source>
        <dbReference type="PROSITE" id="PS50109"/>
    </source>
</evidence>
<gene>
    <name evidence="13" type="ORF">NM04_21180</name>
</gene>
<protein>
    <recommendedName>
        <fullName evidence="3">Chemotaxis protein CheA</fullName>
        <ecNumber evidence="2">2.7.13.3</ecNumber>
    </recommendedName>
</protein>
<dbReference type="EMBL" id="JSAB01000290">
    <property type="protein sequence ID" value="RNF28806.1"/>
    <property type="molecule type" value="Genomic_DNA"/>
</dbReference>
<dbReference type="SUPFAM" id="SSF50341">
    <property type="entry name" value="CheW-like"/>
    <property type="match status" value="1"/>
</dbReference>
<feature type="domain" description="HPt" evidence="12">
    <location>
        <begin position="1"/>
        <end position="101"/>
    </location>
</feature>
<dbReference type="InterPro" id="IPR004105">
    <property type="entry name" value="CheA-like_dim"/>
</dbReference>
<dbReference type="AlphaFoldDB" id="A0A422QFV6"/>
<dbReference type="SMART" id="SM00260">
    <property type="entry name" value="CheW"/>
    <property type="match status" value="1"/>
</dbReference>
<dbReference type="CDD" id="cd00088">
    <property type="entry name" value="HPT"/>
    <property type="match status" value="1"/>
</dbReference>
<dbReference type="PROSITE" id="PS50109">
    <property type="entry name" value="HIS_KIN"/>
    <property type="match status" value="1"/>
</dbReference>
<dbReference type="SUPFAM" id="SSF47226">
    <property type="entry name" value="Histidine-containing phosphotransfer domain, HPT domain"/>
    <property type="match status" value="1"/>
</dbReference>
<feature type="region of interest" description="Disordered" evidence="10">
    <location>
        <begin position="210"/>
        <end position="237"/>
    </location>
</feature>
<keyword evidence="14" id="KW-1185">Reference proteome</keyword>
<dbReference type="CDD" id="cd16916">
    <property type="entry name" value="HATPase_CheA-like"/>
    <property type="match status" value="1"/>
</dbReference>
<reference evidence="13" key="1">
    <citation type="submission" date="2014-10" db="EMBL/GenBank/DDBJ databases">
        <title>Massilia sp. genome.</title>
        <authorList>
            <person name="Xu B."/>
            <person name="Dai L."/>
            <person name="Huang Z."/>
        </authorList>
    </citation>
    <scope>NUCLEOTIDE SEQUENCE [LARGE SCALE GENOMIC DNA]</scope>
    <source>
        <strain evidence="13">CFS-1</strain>
    </source>
</reference>
<keyword evidence="7" id="KW-0902">Two-component regulatory system</keyword>
<dbReference type="GO" id="GO:0006935">
    <property type="term" value="P:chemotaxis"/>
    <property type="evidence" value="ECO:0007669"/>
    <property type="project" value="InterPro"/>
</dbReference>
<keyword evidence="4 9" id="KW-0597">Phosphoprotein</keyword>
<evidence type="ECO:0000256" key="4">
    <source>
        <dbReference type="ARBA" id="ARBA00022553"/>
    </source>
</evidence>
<dbReference type="InterPro" id="IPR008207">
    <property type="entry name" value="Sig_transdc_His_kin_Hpt_dom"/>
</dbReference>
<keyword evidence="5" id="KW-0808">Transferase</keyword>
<sequence>MDDMLKDFVVEAMDLAVNVEEHLLRLERDPDNKETLNAVFRSFHTIKGGAGFMGLPALVAACHLTENLFDALRTGAAPVTPLAIEAALQASGFVADQLGDLNNGTPPEGLAQMPGDLERILMDAIEGKDNAPAPAPAAAAPAAPAPVATTAPAVVAAPAAADADGLDWTGMYNAVVPAANAIGANADVAAAAPVAVAAVAAAPVPAAAAPAAPAAGGKNWDGVERRNDNKPAAAAPAKDESIRIDAVKLDALLEVAGESVQAANQAAVLLERLQQFKFEGQAAVLIATLTETLERASRYSAELQRATLATRMQPVGRLFQKFPRLVRELAKDLGKDVELTIEGAETEVDRVVVDSLYDPLVHMLRNALDHGIEAPEARVAAGKPAKAYILLKAWQEANSVMIVLQDDGKGMDPVVLRKKAVDKGLIGENGAQSDEDAYQLVFLPGFSTKEVASSVSGRGVGMDVVKTAVEKNRGAIRIESQLGKGTRFAIRLPIELSIVPTMLVSTSGAQLALPMAVVERVVELPDDFACVGGAPVLKDQGRPLPVRSLALALGYEAASEKVGIVINAPQPYILAMEAVDGTADLVIKPMTALTVEGITGTARSAEGELVLVVGLSFLMDGCRSSVRLAA</sequence>
<dbReference type="SMART" id="SM00073">
    <property type="entry name" value="HPT"/>
    <property type="match status" value="1"/>
</dbReference>
<dbReference type="PANTHER" id="PTHR43395:SF1">
    <property type="entry name" value="CHEMOTAXIS PROTEIN CHEA"/>
    <property type="match status" value="1"/>
</dbReference>
<evidence type="ECO:0000256" key="1">
    <source>
        <dbReference type="ARBA" id="ARBA00000085"/>
    </source>
</evidence>
<dbReference type="PRINTS" id="PR00344">
    <property type="entry name" value="BCTRLSENSOR"/>
</dbReference>
<dbReference type="InterPro" id="IPR003594">
    <property type="entry name" value="HATPase_dom"/>
</dbReference>
<dbReference type="EC" id="2.7.13.3" evidence="2"/>
<dbReference type="SMART" id="SM01231">
    <property type="entry name" value="H-kinase_dim"/>
    <property type="match status" value="1"/>
</dbReference>
<dbReference type="Pfam" id="PF01584">
    <property type="entry name" value="CheW"/>
    <property type="match status" value="1"/>
</dbReference>
<dbReference type="Pfam" id="PF02895">
    <property type="entry name" value="H-kinase_dim"/>
    <property type="match status" value="1"/>
</dbReference>
<comment type="function">
    <text evidence="8">Involved in the transmission of sensory signals from the chemoreceptors to the flagellar motors. CheA is autophosphorylated; it can transfer its phosphate group to either CheB or CheY.</text>
</comment>
<evidence type="ECO:0000256" key="5">
    <source>
        <dbReference type="ARBA" id="ARBA00022679"/>
    </source>
</evidence>
<dbReference type="Proteomes" id="UP000283254">
    <property type="component" value="Unassembled WGS sequence"/>
</dbReference>
<dbReference type="FunFam" id="3.30.565.10:FF:000016">
    <property type="entry name" value="Chemotaxis protein CheA, putative"/>
    <property type="match status" value="1"/>
</dbReference>
<dbReference type="InterPro" id="IPR036641">
    <property type="entry name" value="HPT_dom_sf"/>
</dbReference>
<comment type="catalytic activity">
    <reaction evidence="1">
        <text>ATP + protein L-histidine = ADP + protein N-phospho-L-histidine.</text>
        <dbReference type="EC" id="2.7.13.3"/>
    </reaction>
</comment>
<dbReference type="SMART" id="SM00387">
    <property type="entry name" value="HATPase_c"/>
    <property type="match status" value="1"/>
</dbReference>
<dbReference type="InterPro" id="IPR051315">
    <property type="entry name" value="Bact_Chemotaxis_CheA"/>
</dbReference>
<evidence type="ECO:0000256" key="6">
    <source>
        <dbReference type="ARBA" id="ARBA00022777"/>
    </source>
</evidence>
<evidence type="ECO:0000256" key="2">
    <source>
        <dbReference type="ARBA" id="ARBA00012438"/>
    </source>
</evidence>
<evidence type="ECO:0000256" key="8">
    <source>
        <dbReference type="ARBA" id="ARBA00035100"/>
    </source>
</evidence>
<dbReference type="Gene3D" id="1.20.120.160">
    <property type="entry name" value="HPT domain"/>
    <property type="match status" value="1"/>
</dbReference>
<evidence type="ECO:0000256" key="3">
    <source>
        <dbReference type="ARBA" id="ARBA00021495"/>
    </source>
</evidence>
<evidence type="ECO:0000256" key="9">
    <source>
        <dbReference type="PROSITE-ProRule" id="PRU00110"/>
    </source>
</evidence>
<feature type="domain" description="Histidine kinase" evidence="11">
    <location>
        <begin position="286"/>
        <end position="496"/>
    </location>
</feature>
<evidence type="ECO:0000256" key="10">
    <source>
        <dbReference type="SAM" id="MobiDB-lite"/>
    </source>
</evidence>